<evidence type="ECO:0000313" key="4">
    <source>
        <dbReference type="EMBL" id="GFG62058.1"/>
    </source>
</evidence>
<evidence type="ECO:0000313" key="5">
    <source>
        <dbReference type="EMBL" id="GFG62060.1"/>
    </source>
</evidence>
<reference evidence="4 6" key="1">
    <citation type="journal article" date="2019" name="Emerg. Microbes Infect.">
        <title>Comprehensive subspecies identification of 175 nontuberculous mycobacteria species based on 7547 genomic profiles.</title>
        <authorList>
            <person name="Matsumoto Y."/>
            <person name="Kinjo T."/>
            <person name="Motooka D."/>
            <person name="Nabeya D."/>
            <person name="Jung N."/>
            <person name="Uechi K."/>
            <person name="Horii T."/>
            <person name="Iida T."/>
            <person name="Fujita J."/>
            <person name="Nakamura S."/>
        </authorList>
    </citation>
    <scope>NUCLEOTIDE SEQUENCE [LARGE SCALE GENOMIC DNA]</scope>
    <source>
        <strain evidence="4 6">JCM 13392</strain>
    </source>
</reference>
<evidence type="ECO:0000313" key="3">
    <source>
        <dbReference type="EMBL" id="GFG58256.1"/>
    </source>
</evidence>
<reference evidence="4" key="2">
    <citation type="submission" date="2020-02" db="EMBL/GenBank/DDBJ databases">
        <authorList>
            <person name="Matsumoto Y."/>
            <person name="Motooka D."/>
            <person name="Nakamura S."/>
        </authorList>
    </citation>
    <scope>NUCLEOTIDE SEQUENCE</scope>
    <source>
        <strain evidence="4">JCM 13392</strain>
    </source>
</reference>
<comment type="caution">
    <text evidence="4">The sequence shown here is derived from an EMBL/GenBank/DDBJ whole genome shotgun (WGS) entry which is preliminary data.</text>
</comment>
<dbReference type="AlphaFoldDB" id="A0A7I9WXA6"/>
<dbReference type="EMBL" id="BLKT01000003">
    <property type="protein sequence ID" value="GFG62058.1"/>
    <property type="molecule type" value="Genomic_DNA"/>
</dbReference>
<dbReference type="EMBL" id="BLKT01000003">
    <property type="protein sequence ID" value="GFG58256.1"/>
    <property type="molecule type" value="Genomic_DNA"/>
</dbReference>
<name>A0A7I9WXA6_9MYCO</name>
<organism evidence="4 6">
    <name type="scientific">Mycolicibacterium murale</name>
    <dbReference type="NCBI Taxonomy" id="182220"/>
    <lineage>
        <taxon>Bacteria</taxon>
        <taxon>Bacillati</taxon>
        <taxon>Actinomycetota</taxon>
        <taxon>Actinomycetes</taxon>
        <taxon>Mycobacteriales</taxon>
        <taxon>Mycobacteriaceae</taxon>
        <taxon>Mycolicibacterium</taxon>
    </lineage>
</organism>
<dbReference type="EMBL" id="BLKT01000003">
    <property type="protein sequence ID" value="GFG57819.1"/>
    <property type="molecule type" value="Genomic_DNA"/>
</dbReference>
<sequence>MPRVAVEDYDVPLLSLEGLVSQDNEEDVVVNSSALSRGDRRRNSRLSRLRELVPVGNAVLGIDLADTKQVVVLTDLDSQVVARKRVKAKAWELGLVLTGRSGLPPPRVSLV</sequence>
<dbReference type="RefSeq" id="WP_193488469.1">
    <property type="nucleotide sequence ID" value="NZ_BLKT01000003.1"/>
</dbReference>
<gene>
    <name evidence="1" type="ORF">MMUR_12840</name>
    <name evidence="2" type="ORF">MMUR_19550</name>
    <name evidence="3" type="ORF">MMUR_23920</name>
    <name evidence="4" type="ORF">MMUR_61940</name>
    <name evidence="5" type="ORF">MMUR_61960</name>
</gene>
<evidence type="ECO:0000313" key="1">
    <source>
        <dbReference type="EMBL" id="GFG57148.1"/>
    </source>
</evidence>
<dbReference type="Proteomes" id="UP000465241">
    <property type="component" value="Unassembled WGS sequence"/>
</dbReference>
<proteinExistence type="predicted"/>
<protein>
    <submittedName>
        <fullName evidence="4">Uncharacterized protein</fullName>
    </submittedName>
</protein>
<evidence type="ECO:0000313" key="2">
    <source>
        <dbReference type="EMBL" id="GFG57819.1"/>
    </source>
</evidence>
<accession>A0A7I9WXA6</accession>
<keyword evidence="6" id="KW-1185">Reference proteome</keyword>
<evidence type="ECO:0000313" key="6">
    <source>
        <dbReference type="Proteomes" id="UP000465241"/>
    </source>
</evidence>
<dbReference type="EMBL" id="BLKT01000003">
    <property type="protein sequence ID" value="GFG57148.1"/>
    <property type="molecule type" value="Genomic_DNA"/>
</dbReference>
<dbReference type="EMBL" id="BLKT01000003">
    <property type="protein sequence ID" value="GFG62060.1"/>
    <property type="molecule type" value="Genomic_DNA"/>
</dbReference>